<dbReference type="GO" id="GO:0004590">
    <property type="term" value="F:orotidine-5'-phosphate decarboxylase activity"/>
    <property type="evidence" value="ECO:0007669"/>
    <property type="project" value="UniProtKB-UniRule"/>
</dbReference>
<evidence type="ECO:0000259" key="8">
    <source>
        <dbReference type="SMART" id="SM00934"/>
    </source>
</evidence>
<evidence type="ECO:0000256" key="2">
    <source>
        <dbReference type="ARBA" id="ARBA00008847"/>
    </source>
</evidence>
<reference evidence="9 10" key="1">
    <citation type="journal article" date="2011" name="Stand. Genomic Sci.">
        <title>Complete genome sequence of Isosphaera pallida type strain (IS1B).</title>
        <authorList>
            <consortium name="US DOE Joint Genome Institute (JGI-PGF)"/>
            <person name="Goker M."/>
            <person name="Cleland D."/>
            <person name="Saunders E."/>
            <person name="Lapidus A."/>
            <person name="Nolan M."/>
            <person name="Lucas S."/>
            <person name="Hammon N."/>
            <person name="Deshpande S."/>
            <person name="Cheng J.F."/>
            <person name="Tapia R."/>
            <person name="Han C."/>
            <person name="Goodwin L."/>
            <person name="Pitluck S."/>
            <person name="Liolios K."/>
            <person name="Pagani I."/>
            <person name="Ivanova N."/>
            <person name="Mavromatis K."/>
            <person name="Pati A."/>
            <person name="Chen A."/>
            <person name="Palaniappan K."/>
            <person name="Land M."/>
            <person name="Hauser L."/>
            <person name="Chang Y.J."/>
            <person name="Jeffries C.D."/>
            <person name="Detter J.C."/>
            <person name="Beck B."/>
            <person name="Woyke T."/>
            <person name="Bristow J."/>
            <person name="Eisen J.A."/>
            <person name="Markowitz V."/>
            <person name="Hugenholtz P."/>
            <person name="Kyrpides N.C."/>
            <person name="Klenk H.P."/>
        </authorList>
    </citation>
    <scope>NUCLEOTIDE SEQUENCE [LARGE SCALE GENOMIC DNA]</scope>
    <source>
        <strain evidence="10">ATCC 43644 / DSM 9630 / IS1B</strain>
    </source>
</reference>
<dbReference type="EC" id="4.1.1.23" evidence="7"/>
<gene>
    <name evidence="7" type="primary">pyrF</name>
    <name evidence="9" type="ordered locus">Isop_1802</name>
</gene>
<dbReference type="UniPathway" id="UPA00070">
    <property type="reaction ID" value="UER00120"/>
</dbReference>
<dbReference type="InterPro" id="IPR011060">
    <property type="entry name" value="RibuloseP-bd_barrel"/>
</dbReference>
<dbReference type="KEGG" id="ipa:Isop_1802"/>
<evidence type="ECO:0000256" key="4">
    <source>
        <dbReference type="ARBA" id="ARBA00022975"/>
    </source>
</evidence>
<keyword evidence="5 7" id="KW-0456">Lyase</keyword>
<organism evidence="9 10">
    <name type="scientific">Isosphaera pallida (strain ATCC 43644 / DSM 9630 / IS1B)</name>
    <dbReference type="NCBI Taxonomy" id="575540"/>
    <lineage>
        <taxon>Bacteria</taxon>
        <taxon>Pseudomonadati</taxon>
        <taxon>Planctomycetota</taxon>
        <taxon>Planctomycetia</taxon>
        <taxon>Isosphaerales</taxon>
        <taxon>Isosphaeraceae</taxon>
        <taxon>Isosphaera</taxon>
    </lineage>
</organism>
<dbReference type="Pfam" id="PF00215">
    <property type="entry name" value="OMPdecase"/>
    <property type="match status" value="1"/>
</dbReference>
<dbReference type="eggNOG" id="COG0284">
    <property type="taxonomic scope" value="Bacteria"/>
</dbReference>
<name>E8R1G7_ISOPI</name>
<comment type="catalytic activity">
    <reaction evidence="6 7">
        <text>orotidine 5'-phosphate + H(+) = UMP + CO2</text>
        <dbReference type="Rhea" id="RHEA:11596"/>
        <dbReference type="ChEBI" id="CHEBI:15378"/>
        <dbReference type="ChEBI" id="CHEBI:16526"/>
        <dbReference type="ChEBI" id="CHEBI:57538"/>
        <dbReference type="ChEBI" id="CHEBI:57865"/>
        <dbReference type="EC" id="4.1.1.23"/>
    </reaction>
</comment>
<accession>E8R1G7</accession>
<dbReference type="InterPro" id="IPR001754">
    <property type="entry name" value="OMPdeCOase_dom"/>
</dbReference>
<dbReference type="Gene3D" id="3.20.20.70">
    <property type="entry name" value="Aldolase class I"/>
    <property type="match status" value="1"/>
</dbReference>
<dbReference type="HOGENOM" id="CLU_060704_1_1_0"/>
<evidence type="ECO:0000256" key="1">
    <source>
        <dbReference type="ARBA" id="ARBA00004861"/>
    </source>
</evidence>
<dbReference type="PANTHER" id="PTHR43375:SF1">
    <property type="entry name" value="OROTIDINE 5'-PHOSPHATE DECARBOXYLASE"/>
    <property type="match status" value="1"/>
</dbReference>
<feature type="active site" description="Proton donor" evidence="7">
    <location>
        <position position="113"/>
    </location>
</feature>
<dbReference type="SMART" id="SM00934">
    <property type="entry name" value="OMPdecase"/>
    <property type="match status" value="1"/>
</dbReference>
<sequence>MMSESGEGVGLSFGDRLARRIQRVGNPVCVGIDPRPERLPRAILRDLPDTAEARAVACERYARGILDAVADLVPIVKFQSACFEALGPAGPAALDRAARYAAQQGVLTIFDGKRNDIGPTAEAYALAYLDSDAWRFDAMTVNPYLGSDGVTPFLKAAQRHGKGLFVLARTSNPSAAEFQELQVACVSPNDAQAMPLYQRVAQAIVAWNQPSAAASYSGYGLLGAVVGATSPAQLAQLRSQMPGVWFLVPGYGAQGGTARDVAGGFDPHGLGAIVNSSRGVGYAYEQDDASPKADWTELVRDAVLAMIADLESAGIRIARTT</sequence>
<dbReference type="RefSeq" id="WP_013564672.1">
    <property type="nucleotide sequence ID" value="NC_014962.1"/>
</dbReference>
<dbReference type="InParanoid" id="E8R1G7"/>
<evidence type="ECO:0000313" key="10">
    <source>
        <dbReference type="Proteomes" id="UP000008631"/>
    </source>
</evidence>
<evidence type="ECO:0000256" key="3">
    <source>
        <dbReference type="ARBA" id="ARBA00022793"/>
    </source>
</evidence>
<keyword evidence="3 7" id="KW-0210">Decarboxylase</keyword>
<comment type="pathway">
    <text evidence="1 7">Pyrimidine metabolism; UMP biosynthesis via de novo pathway; UMP from orotate: step 2/2.</text>
</comment>
<dbReference type="NCBIfam" id="TIGR02127">
    <property type="entry name" value="pyrF_sub2"/>
    <property type="match status" value="1"/>
</dbReference>
<dbReference type="GO" id="GO:0044205">
    <property type="term" value="P:'de novo' UMP biosynthetic process"/>
    <property type="evidence" value="ECO:0007669"/>
    <property type="project" value="UniProtKB-UniRule"/>
</dbReference>
<keyword evidence="4 7" id="KW-0665">Pyrimidine biosynthesis</keyword>
<dbReference type="InterPro" id="IPR013785">
    <property type="entry name" value="Aldolase_TIM"/>
</dbReference>
<comment type="similarity">
    <text evidence="2 7">Belongs to the OMP decarboxylase family. Type 2 subfamily.</text>
</comment>
<evidence type="ECO:0000256" key="5">
    <source>
        <dbReference type="ARBA" id="ARBA00023239"/>
    </source>
</evidence>
<feature type="domain" description="Orotidine 5'-phosphate decarboxylase" evidence="8">
    <location>
        <begin position="27"/>
        <end position="293"/>
    </location>
</feature>
<proteinExistence type="inferred from homology"/>
<evidence type="ECO:0000256" key="6">
    <source>
        <dbReference type="ARBA" id="ARBA00049157"/>
    </source>
</evidence>
<dbReference type="CDD" id="cd04725">
    <property type="entry name" value="OMP_decarboxylase_like"/>
    <property type="match status" value="1"/>
</dbReference>
<dbReference type="EMBL" id="CP002353">
    <property type="protein sequence ID" value="ADV62384.1"/>
    <property type="molecule type" value="Genomic_DNA"/>
</dbReference>
<evidence type="ECO:0000313" key="9">
    <source>
        <dbReference type="EMBL" id="ADV62384.1"/>
    </source>
</evidence>
<evidence type="ECO:0000256" key="7">
    <source>
        <dbReference type="HAMAP-Rule" id="MF_01215"/>
    </source>
</evidence>
<dbReference type="STRING" id="575540.Isop_1802"/>
<dbReference type="InterPro" id="IPR011995">
    <property type="entry name" value="OMPdecase_type-2"/>
</dbReference>
<dbReference type="SUPFAM" id="SSF51366">
    <property type="entry name" value="Ribulose-phoshate binding barrel"/>
    <property type="match status" value="1"/>
</dbReference>
<dbReference type="HAMAP" id="MF_01215">
    <property type="entry name" value="OMPdecase_type2"/>
    <property type="match status" value="1"/>
</dbReference>
<dbReference type="Proteomes" id="UP000008631">
    <property type="component" value="Chromosome"/>
</dbReference>
<dbReference type="AlphaFoldDB" id="E8R1G7"/>
<dbReference type="PANTHER" id="PTHR43375">
    <property type="entry name" value="OROTIDINE 5'-PHOSPHATE DECARBOXYLASE"/>
    <property type="match status" value="1"/>
</dbReference>
<keyword evidence="10" id="KW-1185">Reference proteome</keyword>
<protein>
    <recommendedName>
        <fullName evidence="7">Orotidine 5'-phosphate decarboxylase</fullName>
        <ecNumber evidence="7">4.1.1.23</ecNumber>
    </recommendedName>
    <alternativeName>
        <fullName evidence="7">OMP decarboxylase</fullName>
        <shortName evidence="7">OMPDCase</shortName>
        <shortName evidence="7">OMPdecase</shortName>
    </alternativeName>
</protein>
<dbReference type="GO" id="GO:0006207">
    <property type="term" value="P:'de novo' pyrimidine nucleobase biosynthetic process"/>
    <property type="evidence" value="ECO:0007669"/>
    <property type="project" value="InterPro"/>
</dbReference>